<gene>
    <name evidence="1" type="ORF">BDN70DRAFT_899949</name>
</gene>
<organism evidence="1 2">
    <name type="scientific">Pholiota conissans</name>
    <dbReference type="NCBI Taxonomy" id="109636"/>
    <lineage>
        <taxon>Eukaryota</taxon>
        <taxon>Fungi</taxon>
        <taxon>Dikarya</taxon>
        <taxon>Basidiomycota</taxon>
        <taxon>Agaricomycotina</taxon>
        <taxon>Agaricomycetes</taxon>
        <taxon>Agaricomycetidae</taxon>
        <taxon>Agaricales</taxon>
        <taxon>Agaricineae</taxon>
        <taxon>Strophariaceae</taxon>
        <taxon>Pholiota</taxon>
    </lineage>
</organism>
<dbReference type="EMBL" id="MU155461">
    <property type="protein sequence ID" value="KAF9473206.1"/>
    <property type="molecule type" value="Genomic_DNA"/>
</dbReference>
<comment type="caution">
    <text evidence="1">The sequence shown here is derived from an EMBL/GenBank/DDBJ whole genome shotgun (WGS) entry which is preliminary data.</text>
</comment>
<sequence>MSLCKAADLHIGLDCWLSVVEFFGCNICARDEFVEAVRGDVTHAAGGDTECRRDVDAESVRGGDMECVIDKDLDASTEGGVRIRDPEHARGECPRGECVTDEGWFRSRNMWLMVYLARPSKVNQKPYSIFKHESWSMEVCMQICKRCALENNVREGVYIEYNNEPTVWTMDPLRLATRVPISTQTEVDNRDDWIYRILRRIHGKWITDNMEKRMQCGRVIVANGEQTKVCKQGTHKGGWSGLQSQKRMSAVEESDIVRSFGPQGQGPVPRPV</sequence>
<accession>A0A9P5YSL9</accession>
<keyword evidence="2" id="KW-1185">Reference proteome</keyword>
<dbReference type="AlphaFoldDB" id="A0A9P5YSL9"/>
<dbReference type="Proteomes" id="UP000807469">
    <property type="component" value="Unassembled WGS sequence"/>
</dbReference>
<evidence type="ECO:0000313" key="2">
    <source>
        <dbReference type="Proteomes" id="UP000807469"/>
    </source>
</evidence>
<protein>
    <submittedName>
        <fullName evidence="1">Uncharacterized protein</fullName>
    </submittedName>
</protein>
<evidence type="ECO:0000313" key="1">
    <source>
        <dbReference type="EMBL" id="KAF9473206.1"/>
    </source>
</evidence>
<reference evidence="1" key="1">
    <citation type="submission" date="2020-11" db="EMBL/GenBank/DDBJ databases">
        <authorList>
            <consortium name="DOE Joint Genome Institute"/>
            <person name="Ahrendt S."/>
            <person name="Riley R."/>
            <person name="Andreopoulos W."/>
            <person name="Labutti K."/>
            <person name="Pangilinan J."/>
            <person name="Ruiz-Duenas F.J."/>
            <person name="Barrasa J.M."/>
            <person name="Sanchez-Garcia M."/>
            <person name="Camarero S."/>
            <person name="Miyauchi S."/>
            <person name="Serrano A."/>
            <person name="Linde D."/>
            <person name="Babiker R."/>
            <person name="Drula E."/>
            <person name="Ayuso-Fernandez I."/>
            <person name="Pacheco R."/>
            <person name="Padilla G."/>
            <person name="Ferreira P."/>
            <person name="Barriuso J."/>
            <person name="Kellner H."/>
            <person name="Castanera R."/>
            <person name="Alfaro M."/>
            <person name="Ramirez L."/>
            <person name="Pisabarro A.G."/>
            <person name="Kuo A."/>
            <person name="Tritt A."/>
            <person name="Lipzen A."/>
            <person name="He G."/>
            <person name="Yan M."/>
            <person name="Ng V."/>
            <person name="Cullen D."/>
            <person name="Martin F."/>
            <person name="Rosso M.-N."/>
            <person name="Henrissat B."/>
            <person name="Hibbett D."/>
            <person name="Martinez A.T."/>
            <person name="Grigoriev I.V."/>
        </authorList>
    </citation>
    <scope>NUCLEOTIDE SEQUENCE</scope>
    <source>
        <strain evidence="1">CIRM-BRFM 674</strain>
    </source>
</reference>
<name>A0A9P5YSL9_9AGAR</name>
<proteinExistence type="predicted"/>